<evidence type="ECO:0000256" key="4">
    <source>
        <dbReference type="ARBA" id="ARBA00022692"/>
    </source>
</evidence>
<reference evidence="14" key="1">
    <citation type="journal article" date="2023" name="Science">
        <title>Genome structures resolve the early diversification of teleost fishes.</title>
        <authorList>
            <person name="Parey E."/>
            <person name="Louis A."/>
            <person name="Montfort J."/>
            <person name="Bouchez O."/>
            <person name="Roques C."/>
            <person name="Iampietro C."/>
            <person name="Lluch J."/>
            <person name="Castinel A."/>
            <person name="Donnadieu C."/>
            <person name="Desvignes T."/>
            <person name="Floi Bucao C."/>
            <person name="Jouanno E."/>
            <person name="Wen M."/>
            <person name="Mejri S."/>
            <person name="Dirks R."/>
            <person name="Jansen H."/>
            <person name="Henkel C."/>
            <person name="Chen W.J."/>
            <person name="Zahm M."/>
            <person name="Cabau C."/>
            <person name="Klopp C."/>
            <person name="Thompson A.W."/>
            <person name="Robinson-Rechavi M."/>
            <person name="Braasch I."/>
            <person name="Lecointre G."/>
            <person name="Bobe J."/>
            <person name="Postlethwait J.H."/>
            <person name="Berthelot C."/>
            <person name="Roest Crollius H."/>
            <person name="Guiguen Y."/>
        </authorList>
    </citation>
    <scope>NUCLEOTIDE SEQUENCE</scope>
    <source>
        <strain evidence="14">WJC10195</strain>
    </source>
</reference>
<dbReference type="GO" id="GO:0009881">
    <property type="term" value="F:photoreceptor activity"/>
    <property type="evidence" value="ECO:0007669"/>
    <property type="project" value="UniProtKB-KW"/>
</dbReference>
<keyword evidence="10" id="KW-0675">Receptor</keyword>
<evidence type="ECO:0000256" key="2">
    <source>
        <dbReference type="ARBA" id="ARBA00022543"/>
    </source>
</evidence>
<dbReference type="PANTHER" id="PTHR24240">
    <property type="entry name" value="OPSIN"/>
    <property type="match status" value="1"/>
</dbReference>
<evidence type="ECO:0000313" key="15">
    <source>
        <dbReference type="Proteomes" id="UP001152622"/>
    </source>
</evidence>
<evidence type="ECO:0000313" key="14">
    <source>
        <dbReference type="EMBL" id="KAJ8365155.1"/>
    </source>
</evidence>
<evidence type="ECO:0000256" key="9">
    <source>
        <dbReference type="ARBA" id="ARBA00023136"/>
    </source>
</evidence>
<dbReference type="Pfam" id="PF00001">
    <property type="entry name" value="7tm_1"/>
    <property type="match status" value="1"/>
</dbReference>
<keyword evidence="8" id="KW-0297">G-protein coupled receptor</keyword>
<keyword evidence="6 12" id="KW-1133">Transmembrane helix</keyword>
<evidence type="ECO:0000256" key="1">
    <source>
        <dbReference type="ARBA" id="ARBA00004141"/>
    </source>
</evidence>
<name>A0A9Q1FS11_SYNKA</name>
<evidence type="ECO:0000256" key="11">
    <source>
        <dbReference type="ARBA" id="ARBA00023224"/>
    </source>
</evidence>
<protein>
    <recommendedName>
        <fullName evidence="13">G-protein coupled receptors family 1 profile domain-containing protein</fullName>
    </recommendedName>
</protein>
<dbReference type="InterPro" id="IPR050125">
    <property type="entry name" value="GPCR_opsins"/>
</dbReference>
<organism evidence="14 15">
    <name type="scientific">Synaphobranchus kaupii</name>
    <name type="common">Kaup's arrowtooth eel</name>
    <dbReference type="NCBI Taxonomy" id="118154"/>
    <lineage>
        <taxon>Eukaryota</taxon>
        <taxon>Metazoa</taxon>
        <taxon>Chordata</taxon>
        <taxon>Craniata</taxon>
        <taxon>Vertebrata</taxon>
        <taxon>Euteleostomi</taxon>
        <taxon>Actinopterygii</taxon>
        <taxon>Neopterygii</taxon>
        <taxon>Teleostei</taxon>
        <taxon>Anguilliformes</taxon>
        <taxon>Synaphobranchidae</taxon>
        <taxon>Synaphobranchus</taxon>
    </lineage>
</organism>
<comment type="subcellular location">
    <subcellularLocation>
        <location evidence="1">Membrane</location>
        <topology evidence="1">Multi-pass membrane protein</topology>
    </subcellularLocation>
</comment>
<dbReference type="InterPro" id="IPR027430">
    <property type="entry name" value="Retinal_BS"/>
</dbReference>
<dbReference type="InterPro" id="IPR017452">
    <property type="entry name" value="GPCR_Rhodpsn_7TM"/>
</dbReference>
<keyword evidence="7" id="KW-0157">Chromophore</keyword>
<gene>
    <name evidence="14" type="ORF">SKAU_G00139860</name>
</gene>
<dbReference type="PROSITE" id="PS50262">
    <property type="entry name" value="G_PROTEIN_RECEP_F1_2"/>
    <property type="match status" value="1"/>
</dbReference>
<dbReference type="GO" id="GO:0007602">
    <property type="term" value="P:phototransduction"/>
    <property type="evidence" value="ECO:0007669"/>
    <property type="project" value="UniProtKB-KW"/>
</dbReference>
<keyword evidence="4 12" id="KW-0812">Transmembrane</keyword>
<dbReference type="OrthoDB" id="5985475at2759"/>
<accession>A0A9Q1FS11</accession>
<dbReference type="SUPFAM" id="SSF81321">
    <property type="entry name" value="Family A G protein-coupled receptor-like"/>
    <property type="match status" value="1"/>
</dbReference>
<dbReference type="GO" id="GO:0004930">
    <property type="term" value="F:G protein-coupled receptor activity"/>
    <property type="evidence" value="ECO:0007669"/>
    <property type="project" value="UniProtKB-KW"/>
</dbReference>
<keyword evidence="3" id="KW-0716">Sensory transduction</keyword>
<evidence type="ECO:0000259" key="13">
    <source>
        <dbReference type="PROSITE" id="PS50262"/>
    </source>
</evidence>
<feature type="domain" description="G-protein coupled receptors family 1 profile" evidence="13">
    <location>
        <begin position="1"/>
        <end position="148"/>
    </location>
</feature>
<keyword evidence="11" id="KW-0807">Transducer</keyword>
<feature type="transmembrane region" description="Helical" evidence="12">
    <location>
        <begin position="95"/>
        <end position="120"/>
    </location>
</feature>
<proteinExistence type="predicted"/>
<feature type="transmembrane region" description="Helical" evidence="12">
    <location>
        <begin position="52"/>
        <end position="75"/>
    </location>
</feature>
<dbReference type="PRINTS" id="PR00237">
    <property type="entry name" value="GPCRRHODOPSN"/>
</dbReference>
<keyword evidence="9 12" id="KW-0472">Membrane</keyword>
<evidence type="ECO:0000256" key="7">
    <source>
        <dbReference type="ARBA" id="ARBA00022991"/>
    </source>
</evidence>
<sequence>MSWKGFMVCDKPKYYYDHTYIITFFSTCFVLPLAIIIGSYAKLMQKLRKASYINITTQILGSAPLENFFFFFVWVSNAHGRLGNTRKPDGQVAQMVIVMIVAFMVGWTPYAVFSITVTACPTIHLDPRLTAVPAFFSKTAAVYNPVIYVFMNKQVGSTTK</sequence>
<keyword evidence="2" id="KW-0600">Photoreceptor protein</keyword>
<dbReference type="GO" id="GO:0016020">
    <property type="term" value="C:membrane"/>
    <property type="evidence" value="ECO:0007669"/>
    <property type="project" value="UniProtKB-SubCell"/>
</dbReference>
<keyword evidence="5" id="KW-0681">Retinal protein</keyword>
<evidence type="ECO:0000256" key="8">
    <source>
        <dbReference type="ARBA" id="ARBA00023040"/>
    </source>
</evidence>
<dbReference type="PROSITE" id="PS00238">
    <property type="entry name" value="OPSIN"/>
    <property type="match status" value="1"/>
</dbReference>
<dbReference type="Proteomes" id="UP001152622">
    <property type="component" value="Chromosome 4"/>
</dbReference>
<dbReference type="Gene3D" id="1.20.1070.10">
    <property type="entry name" value="Rhodopsin 7-helix transmembrane proteins"/>
    <property type="match status" value="1"/>
</dbReference>
<evidence type="ECO:0000256" key="6">
    <source>
        <dbReference type="ARBA" id="ARBA00022989"/>
    </source>
</evidence>
<evidence type="ECO:0000256" key="12">
    <source>
        <dbReference type="SAM" id="Phobius"/>
    </source>
</evidence>
<dbReference type="InterPro" id="IPR000276">
    <property type="entry name" value="GPCR_Rhodpsn"/>
</dbReference>
<keyword evidence="15" id="KW-1185">Reference proteome</keyword>
<dbReference type="AlphaFoldDB" id="A0A9Q1FS11"/>
<evidence type="ECO:0000256" key="3">
    <source>
        <dbReference type="ARBA" id="ARBA00022606"/>
    </source>
</evidence>
<comment type="caution">
    <text evidence="14">The sequence shown here is derived from an EMBL/GenBank/DDBJ whole genome shotgun (WGS) entry which is preliminary data.</text>
</comment>
<feature type="transmembrane region" description="Helical" evidence="12">
    <location>
        <begin position="20"/>
        <end position="40"/>
    </location>
</feature>
<dbReference type="EMBL" id="JAINUF010000004">
    <property type="protein sequence ID" value="KAJ8365155.1"/>
    <property type="molecule type" value="Genomic_DNA"/>
</dbReference>
<evidence type="ECO:0000256" key="10">
    <source>
        <dbReference type="ARBA" id="ARBA00023170"/>
    </source>
</evidence>
<evidence type="ECO:0000256" key="5">
    <source>
        <dbReference type="ARBA" id="ARBA00022925"/>
    </source>
</evidence>